<dbReference type="AlphaFoldDB" id="A0A9Q1F892"/>
<feature type="compositionally biased region" description="Basic and acidic residues" evidence="1">
    <location>
        <begin position="24"/>
        <end position="39"/>
    </location>
</feature>
<protein>
    <submittedName>
        <fullName evidence="2">Uncharacterized protein</fullName>
    </submittedName>
</protein>
<evidence type="ECO:0000313" key="3">
    <source>
        <dbReference type="Proteomes" id="UP001152622"/>
    </source>
</evidence>
<dbReference type="EMBL" id="JAINUF010000008">
    <property type="protein sequence ID" value="KAJ8352739.1"/>
    <property type="molecule type" value="Genomic_DNA"/>
</dbReference>
<dbReference type="Proteomes" id="UP001152622">
    <property type="component" value="Chromosome 8"/>
</dbReference>
<sequence length="89" mass="9939">MASTGRAEIHRRSLVSIKFKARERVVSKPPEHRERELAPRDSGCLNTPLRRGRERSRLTETVSGNDGPETAGKFGGHHRLREGAEVPAE</sequence>
<accession>A0A9Q1F892</accession>
<organism evidence="2 3">
    <name type="scientific">Synaphobranchus kaupii</name>
    <name type="common">Kaup's arrowtooth eel</name>
    <dbReference type="NCBI Taxonomy" id="118154"/>
    <lineage>
        <taxon>Eukaryota</taxon>
        <taxon>Metazoa</taxon>
        <taxon>Chordata</taxon>
        <taxon>Craniata</taxon>
        <taxon>Vertebrata</taxon>
        <taxon>Euteleostomi</taxon>
        <taxon>Actinopterygii</taxon>
        <taxon>Neopterygii</taxon>
        <taxon>Teleostei</taxon>
        <taxon>Anguilliformes</taxon>
        <taxon>Synaphobranchidae</taxon>
        <taxon>Synaphobranchus</taxon>
    </lineage>
</organism>
<reference evidence="2" key="1">
    <citation type="journal article" date="2023" name="Science">
        <title>Genome structures resolve the early diversification of teleost fishes.</title>
        <authorList>
            <person name="Parey E."/>
            <person name="Louis A."/>
            <person name="Montfort J."/>
            <person name="Bouchez O."/>
            <person name="Roques C."/>
            <person name="Iampietro C."/>
            <person name="Lluch J."/>
            <person name="Castinel A."/>
            <person name="Donnadieu C."/>
            <person name="Desvignes T."/>
            <person name="Floi Bucao C."/>
            <person name="Jouanno E."/>
            <person name="Wen M."/>
            <person name="Mejri S."/>
            <person name="Dirks R."/>
            <person name="Jansen H."/>
            <person name="Henkel C."/>
            <person name="Chen W.J."/>
            <person name="Zahm M."/>
            <person name="Cabau C."/>
            <person name="Klopp C."/>
            <person name="Thompson A.W."/>
            <person name="Robinson-Rechavi M."/>
            <person name="Braasch I."/>
            <person name="Lecointre G."/>
            <person name="Bobe J."/>
            <person name="Postlethwait J.H."/>
            <person name="Berthelot C."/>
            <person name="Roest Crollius H."/>
            <person name="Guiguen Y."/>
        </authorList>
    </citation>
    <scope>NUCLEOTIDE SEQUENCE</scope>
    <source>
        <strain evidence="2">WJC10195</strain>
    </source>
</reference>
<evidence type="ECO:0000313" key="2">
    <source>
        <dbReference type="EMBL" id="KAJ8352739.1"/>
    </source>
</evidence>
<proteinExistence type="predicted"/>
<feature type="region of interest" description="Disordered" evidence="1">
    <location>
        <begin position="24"/>
        <end position="89"/>
    </location>
</feature>
<comment type="caution">
    <text evidence="2">The sequence shown here is derived from an EMBL/GenBank/DDBJ whole genome shotgun (WGS) entry which is preliminary data.</text>
</comment>
<keyword evidence="3" id="KW-1185">Reference proteome</keyword>
<evidence type="ECO:0000256" key="1">
    <source>
        <dbReference type="SAM" id="MobiDB-lite"/>
    </source>
</evidence>
<gene>
    <name evidence="2" type="ORF">SKAU_G00242150</name>
</gene>
<name>A0A9Q1F892_SYNKA</name>